<dbReference type="SUPFAM" id="SSF141072">
    <property type="entry name" value="CalX-like"/>
    <property type="match status" value="1"/>
</dbReference>
<dbReference type="Gene3D" id="1.10.390.10">
    <property type="entry name" value="Neutral Protease Domain 2"/>
    <property type="match status" value="1"/>
</dbReference>
<evidence type="ECO:0000256" key="3">
    <source>
        <dbReference type="ARBA" id="ARBA00022729"/>
    </source>
</evidence>
<gene>
    <name evidence="12" type="ORF">LY08_00461</name>
</gene>
<keyword evidence="4" id="KW-0378">Hydrolase</keyword>
<dbReference type="GO" id="GO:0046872">
    <property type="term" value="F:metal ion binding"/>
    <property type="evidence" value="ECO:0007669"/>
    <property type="project" value="UniProtKB-KW"/>
</dbReference>
<dbReference type="InterPro" id="IPR038081">
    <property type="entry name" value="CalX-like_sf"/>
</dbReference>
<feature type="domain" description="Peptidase M4 C-terminal" evidence="9">
    <location>
        <begin position="471"/>
        <end position="674"/>
    </location>
</feature>
<evidence type="ECO:0000256" key="2">
    <source>
        <dbReference type="ARBA" id="ARBA00022723"/>
    </source>
</evidence>
<keyword evidence="6" id="KW-0482">Metalloprotease</keyword>
<feature type="domain" description="FTP" evidence="10">
    <location>
        <begin position="91"/>
        <end position="130"/>
    </location>
</feature>
<dbReference type="Pfam" id="PF02868">
    <property type="entry name" value="Peptidase_M4_C"/>
    <property type="match status" value="1"/>
</dbReference>
<dbReference type="GO" id="GO:0004222">
    <property type="term" value="F:metalloendopeptidase activity"/>
    <property type="evidence" value="ECO:0007669"/>
    <property type="project" value="InterPro"/>
</dbReference>
<keyword evidence="1" id="KW-0645">Protease</keyword>
<keyword evidence="3" id="KW-0732">Signal</keyword>
<dbReference type="InterPro" id="IPR011096">
    <property type="entry name" value="FTP_domain"/>
</dbReference>
<dbReference type="InterPro" id="IPR001570">
    <property type="entry name" value="Peptidase_M4_C_domain"/>
</dbReference>
<keyword evidence="5" id="KW-0862">Zinc</keyword>
<dbReference type="RefSeq" id="WP_111658811.1">
    <property type="nucleotide sequence ID" value="NZ_QLLO01000001.1"/>
</dbReference>
<feature type="region of interest" description="Disordered" evidence="7">
    <location>
        <begin position="1141"/>
        <end position="1193"/>
    </location>
</feature>
<name>A0A327RMF4_9FLAO</name>
<dbReference type="Gene3D" id="3.10.170.10">
    <property type="match status" value="1"/>
</dbReference>
<dbReference type="InterPro" id="IPR013856">
    <property type="entry name" value="Peptidase_M4_domain"/>
</dbReference>
<dbReference type="PANTHER" id="PTHR33794">
    <property type="entry name" value="BACILLOLYSIN"/>
    <property type="match status" value="1"/>
</dbReference>
<sequence>MIKKLSKSFILTVVFCIQGFFVLKAQTAQDISNNLSQDARVLSFNMEPSRGTPSLIKMNTSGETLQLSETPSFLNQILGLGQETTFNITATTIANGIQVNKFQQYTKGLKVEHGVFKVLSKNNVVLGMSAEYYNLPDTINAVPSLTEGEALQLVLNHVGATTYAWEYIQSLGDSPELTAAYNEVYPTGELVFVDNYLTDAVDLSLAYKFNIYAAEPLSRADIYIDAVTGQILLLDAIIKHVNGKDGKKNVEKEIKKIAKTKKASIPFSVATGDTRYAGNRTFNTSQDANGNWVLKGMSPSGVENETLSYEGLGGLPINAPLSQFAVPIIDGDGDVFVTEIADNNWTAQEHRKDDFSLPYGPAVPANGSPSVGHNEAHNDDVALDAHWGTEVVLDYWKNIHNRSSYDNLGTKVTNYVHYGDAYDNAFWNGTAMTYGDGSYQGGQYPDGSFAPLTSMDVCAHEIGHGVCEFTADLVYQRESGAMNEGFSDIWGASVEAYVLDTIDSSLNYDPWGIGEQIDERDGGLEPGEVGSRALRWMDDPKAAGDPDSYGGANWIEPECGTPTLANDQCGVHTNSGVLNKWYYLLVTGSGQSFSVGYQKAAADDEVSDAGNQYSVEGLGFIKASKIAYLAETMLSPNAKFIEMREASILAAQILYTPGSNEEIQTTNAWHAVDIGDAFMNPKPNTISFIDGNIKIYSEQNQINGCDDYNTYLVYFTASEVTANATISISTAGSTATLGQDFDLSASSLTFSGSEIQSIEVTVYDDVAIENSETIVLSYNYNGEFHKQEFAISDNDFGPRTGTEPVDLLATETFSVDGLPTGWSTIVLANGNSVWKVNGDATAAGRAYISDGISDLPLYEINSPALVGSNTILRSPLINASAAHSVTVSFDWEAGGETDATDGTIFDYGEFLYSLDGANYVSMKQFYGDGPAAIQTASGTYTAQIDALDNTSFFLGWRWYNDTNAGSQFSFAIDNVSVKATPAGIETKANTDATNQVFVANTVYFMSDNNNALIAKIENASQDLGCVNIAIIDEGESFELFSNVNTARPSKAFSITTTNQTATYDLTLYFTTSELNAFDPSVVLVPMKVNSNNMDDATENPNNIQYNGVLTDINEADQYKAYTGTFSGSGTVSVVQEFNYTPVEPTDTTTDPTDGDTTGDDDQDDSDNDDDDDDNSDCKCKKHGGKHKCDDKNENHYVKGNKGNYHAFIVSPNPAESDVNINSDANMVSLVVYDLFGMIVATLDNVVPTNNIGVQVGNLGSGMYIIRVLTAEGELFDLKFIKM</sequence>
<dbReference type="Proteomes" id="UP000248703">
    <property type="component" value="Unassembled WGS sequence"/>
</dbReference>
<evidence type="ECO:0000259" key="11">
    <source>
        <dbReference type="Pfam" id="PF18962"/>
    </source>
</evidence>
<dbReference type="GO" id="GO:0006508">
    <property type="term" value="P:proteolysis"/>
    <property type="evidence" value="ECO:0007669"/>
    <property type="project" value="UniProtKB-KW"/>
</dbReference>
<protein>
    <submittedName>
        <fullName evidence="12">Putative secreted protein (Por secretion system target)</fullName>
    </submittedName>
</protein>
<evidence type="ECO:0000256" key="1">
    <source>
        <dbReference type="ARBA" id="ARBA00022670"/>
    </source>
</evidence>
<evidence type="ECO:0000259" key="9">
    <source>
        <dbReference type="Pfam" id="PF02868"/>
    </source>
</evidence>
<dbReference type="PANTHER" id="PTHR33794:SF1">
    <property type="entry name" value="BACILLOLYSIN"/>
    <property type="match status" value="1"/>
</dbReference>
<dbReference type="OrthoDB" id="291295at2"/>
<dbReference type="Pfam" id="PF07504">
    <property type="entry name" value="FTP"/>
    <property type="match status" value="1"/>
</dbReference>
<dbReference type="InterPro" id="IPR050728">
    <property type="entry name" value="Zinc_Metalloprotease_M4"/>
</dbReference>
<dbReference type="CDD" id="cd09597">
    <property type="entry name" value="M4_TLP"/>
    <property type="match status" value="1"/>
</dbReference>
<evidence type="ECO:0000256" key="6">
    <source>
        <dbReference type="ARBA" id="ARBA00023049"/>
    </source>
</evidence>
<dbReference type="InterPro" id="IPR026444">
    <property type="entry name" value="Secre_tail"/>
</dbReference>
<evidence type="ECO:0000259" key="8">
    <source>
        <dbReference type="Pfam" id="PF01447"/>
    </source>
</evidence>
<dbReference type="EMBL" id="QLLO01000001">
    <property type="protein sequence ID" value="RAJ18186.1"/>
    <property type="molecule type" value="Genomic_DNA"/>
</dbReference>
<comment type="caution">
    <text evidence="12">The sequence shown here is derived from an EMBL/GenBank/DDBJ whole genome shotgun (WGS) entry which is preliminary data.</text>
</comment>
<feature type="compositionally biased region" description="Acidic residues" evidence="7">
    <location>
        <begin position="1152"/>
        <end position="1174"/>
    </location>
</feature>
<reference evidence="12 13" key="1">
    <citation type="submission" date="2018-06" db="EMBL/GenBank/DDBJ databases">
        <title>Genomic Encyclopedia of Archaeal and Bacterial Type Strains, Phase II (KMG-II): from individual species to whole genera.</title>
        <authorList>
            <person name="Goeker M."/>
        </authorList>
    </citation>
    <scope>NUCLEOTIDE SEQUENCE [LARGE SCALE GENOMIC DNA]</scope>
    <source>
        <strain evidence="12 13">DSM 24464</strain>
    </source>
</reference>
<evidence type="ECO:0000313" key="13">
    <source>
        <dbReference type="Proteomes" id="UP000248703"/>
    </source>
</evidence>
<organism evidence="12 13">
    <name type="scientific">Olleya aquimaris</name>
    <dbReference type="NCBI Taxonomy" id="639310"/>
    <lineage>
        <taxon>Bacteria</taxon>
        <taxon>Pseudomonadati</taxon>
        <taxon>Bacteroidota</taxon>
        <taxon>Flavobacteriia</taxon>
        <taxon>Flavobacteriales</taxon>
        <taxon>Flavobacteriaceae</taxon>
    </lineage>
</organism>
<evidence type="ECO:0000256" key="4">
    <source>
        <dbReference type="ARBA" id="ARBA00022801"/>
    </source>
</evidence>
<feature type="domain" description="Secretion system C-terminal sorting" evidence="11">
    <location>
        <begin position="1210"/>
        <end position="1274"/>
    </location>
</feature>
<evidence type="ECO:0000259" key="10">
    <source>
        <dbReference type="Pfam" id="PF07504"/>
    </source>
</evidence>
<keyword evidence="13" id="KW-1185">Reference proteome</keyword>
<dbReference type="InterPro" id="IPR027268">
    <property type="entry name" value="Peptidase_M4/M1_CTD_sf"/>
</dbReference>
<dbReference type="Pfam" id="PF18962">
    <property type="entry name" value="Por_Secre_tail"/>
    <property type="match status" value="1"/>
</dbReference>
<feature type="domain" description="Peptidase M4" evidence="8">
    <location>
        <begin position="376"/>
        <end position="467"/>
    </location>
</feature>
<accession>A0A327RMF4</accession>
<evidence type="ECO:0000256" key="7">
    <source>
        <dbReference type="SAM" id="MobiDB-lite"/>
    </source>
</evidence>
<dbReference type="Gene3D" id="2.60.40.2030">
    <property type="match status" value="1"/>
</dbReference>
<dbReference type="SUPFAM" id="SSF55486">
    <property type="entry name" value="Metalloproteases ('zincins'), catalytic domain"/>
    <property type="match status" value="1"/>
</dbReference>
<evidence type="ECO:0000313" key="12">
    <source>
        <dbReference type="EMBL" id="RAJ18186.1"/>
    </source>
</evidence>
<proteinExistence type="predicted"/>
<evidence type="ECO:0000256" key="5">
    <source>
        <dbReference type="ARBA" id="ARBA00022833"/>
    </source>
</evidence>
<dbReference type="Pfam" id="PF01447">
    <property type="entry name" value="Peptidase_M4"/>
    <property type="match status" value="1"/>
</dbReference>
<dbReference type="NCBIfam" id="TIGR04183">
    <property type="entry name" value="Por_Secre_tail"/>
    <property type="match status" value="1"/>
</dbReference>
<keyword evidence="2" id="KW-0479">Metal-binding</keyword>